<name>A0A6G6SIR9_PROVU</name>
<proteinExistence type="predicted"/>
<dbReference type="Proteomes" id="UP000503287">
    <property type="component" value="Chromosome"/>
</dbReference>
<dbReference type="InterPro" id="IPR014966">
    <property type="entry name" value="FRG-dom"/>
</dbReference>
<reference evidence="3 4" key="1">
    <citation type="submission" date="2020-01" db="EMBL/GenBank/DDBJ databases">
        <title>The genomic epidemiology of tigecycline resistance gene tet(X) variants in a swine farm in China.</title>
        <authorList>
            <person name="Peng K."/>
            <person name="Li R."/>
        </authorList>
    </citation>
    <scope>NUCLEOTIDE SEQUENCE [LARGE SCALE GENOMIC DNA]</scope>
    <source>
        <strain evidence="3 4">ZN3</strain>
    </source>
</reference>
<keyword evidence="4" id="KW-1185">Reference proteome</keyword>
<evidence type="ECO:0000256" key="1">
    <source>
        <dbReference type="SAM" id="Coils"/>
    </source>
</evidence>
<dbReference type="AlphaFoldDB" id="A0A6G6SIR9"/>
<dbReference type="RefSeq" id="WP_164526164.1">
    <property type="nucleotide sequence ID" value="NZ_CP047344.1"/>
</dbReference>
<gene>
    <name evidence="3" type="ORF">GTH24_07360</name>
</gene>
<feature type="coiled-coil region" evidence="1">
    <location>
        <begin position="190"/>
        <end position="217"/>
    </location>
</feature>
<evidence type="ECO:0000313" key="4">
    <source>
        <dbReference type="Proteomes" id="UP000503287"/>
    </source>
</evidence>
<dbReference type="Pfam" id="PF08867">
    <property type="entry name" value="FRG"/>
    <property type="match status" value="1"/>
</dbReference>
<evidence type="ECO:0000259" key="2">
    <source>
        <dbReference type="SMART" id="SM00901"/>
    </source>
</evidence>
<feature type="domain" description="FRG" evidence="2">
    <location>
        <begin position="24"/>
        <end position="145"/>
    </location>
</feature>
<protein>
    <submittedName>
        <fullName evidence="3">FRG domain-containing protein</fullName>
    </submittedName>
</protein>
<sequence length="370" mass="43018">MVENNITCVGDLLKIVNEITKLSKGSQLYFRGQSDSKWGVESSLCRLLNSNNIKPHPVKNMPVAQALKISQSRLATELFKTFKDKFILYSEMNIIKGYELNDIDLHVMAQHYELPTRVVDLTRNPLVSLYFATEKCKEDKDVSVFILKGGYTELSSSAFEERWHRSHKKYYDFYQSIRPYVRENSPTKSLDKALNILKAYENELWDLNEELLLCKDNIHPDYTSLLFHFDAVNETDLINTLNIISEEDGFNFRQSHSAVRIYNDKLQVIAPLPINQRLKNQQGLLLFSPIIDQPIYTPSYFGADNTISTTECDLKSISSYDCLKINIKYEYVQPIKDELERYGISRDFIYPELPNYTAYMKDKILKSYVI</sequence>
<evidence type="ECO:0000313" key="3">
    <source>
        <dbReference type="EMBL" id="QIF93721.1"/>
    </source>
</evidence>
<accession>A0A6G6SIR9</accession>
<organism evidence="3 4">
    <name type="scientific">Proteus vulgaris</name>
    <dbReference type="NCBI Taxonomy" id="585"/>
    <lineage>
        <taxon>Bacteria</taxon>
        <taxon>Pseudomonadati</taxon>
        <taxon>Pseudomonadota</taxon>
        <taxon>Gammaproteobacteria</taxon>
        <taxon>Enterobacterales</taxon>
        <taxon>Morganellaceae</taxon>
        <taxon>Proteus</taxon>
    </lineage>
</organism>
<keyword evidence="1" id="KW-0175">Coiled coil</keyword>
<dbReference type="EMBL" id="CP047344">
    <property type="protein sequence ID" value="QIF93721.1"/>
    <property type="molecule type" value="Genomic_DNA"/>
</dbReference>
<dbReference type="SMART" id="SM00901">
    <property type="entry name" value="FRG"/>
    <property type="match status" value="1"/>
</dbReference>